<comment type="subcellular location">
    <subcellularLocation>
        <location evidence="1">Cell membrane</location>
        <topology evidence="1">Multi-pass membrane protein</topology>
    </subcellularLocation>
</comment>
<proteinExistence type="inferred from homology"/>
<evidence type="ECO:0000256" key="2">
    <source>
        <dbReference type="ARBA" id="ARBA00007928"/>
    </source>
</evidence>
<dbReference type="Proteomes" id="UP001223802">
    <property type="component" value="Chromosome"/>
</dbReference>
<name>A0AA50KMJ5_9GAMM</name>
<keyword evidence="9" id="KW-1185">Reference proteome</keyword>
<dbReference type="GO" id="GO:0005886">
    <property type="term" value="C:plasma membrane"/>
    <property type="evidence" value="ECO:0007669"/>
    <property type="project" value="UniProtKB-SubCell"/>
</dbReference>
<dbReference type="PANTHER" id="PTHR30086:SF14">
    <property type="entry name" value="HOMOSERINE_HOMOSERINE LACTONE EFFLUX PROTEIN"/>
    <property type="match status" value="1"/>
</dbReference>
<organism evidence="8 9">
    <name type="scientific">Oceanimonas pelagia</name>
    <dbReference type="NCBI Taxonomy" id="3028314"/>
    <lineage>
        <taxon>Bacteria</taxon>
        <taxon>Pseudomonadati</taxon>
        <taxon>Pseudomonadota</taxon>
        <taxon>Gammaproteobacteria</taxon>
        <taxon>Aeromonadales</taxon>
        <taxon>Aeromonadaceae</taxon>
        <taxon>Oceanimonas</taxon>
    </lineage>
</organism>
<evidence type="ECO:0000256" key="6">
    <source>
        <dbReference type="ARBA" id="ARBA00023136"/>
    </source>
</evidence>
<protein>
    <submittedName>
        <fullName evidence="8">LysE family translocator</fullName>
    </submittedName>
</protein>
<keyword evidence="6 7" id="KW-0472">Membrane</keyword>
<keyword evidence="4 7" id="KW-0812">Transmembrane</keyword>
<evidence type="ECO:0000256" key="7">
    <source>
        <dbReference type="SAM" id="Phobius"/>
    </source>
</evidence>
<keyword evidence="5 7" id="KW-1133">Transmembrane helix</keyword>
<dbReference type="PANTHER" id="PTHR30086">
    <property type="entry name" value="ARGININE EXPORTER PROTEIN ARGO"/>
    <property type="match status" value="1"/>
</dbReference>
<dbReference type="KEGG" id="ope:PU634_12055"/>
<evidence type="ECO:0000256" key="3">
    <source>
        <dbReference type="ARBA" id="ARBA00022475"/>
    </source>
</evidence>
<reference evidence="8 9" key="1">
    <citation type="submission" date="2023-02" db="EMBL/GenBank/DDBJ databases">
        <title>Complete genome sequence of a novel bacterium Oceanimonas sp. NTOU-MSR1 isolated from marine coast sediment.</title>
        <authorList>
            <person name="Yang H.-T."/>
            <person name="Chen Y.-L."/>
            <person name="Ho Y.-N."/>
        </authorList>
    </citation>
    <scope>NUCLEOTIDE SEQUENCE [LARGE SCALE GENOMIC DNA]</scope>
    <source>
        <strain evidence="8 9">NTOU-MSR1</strain>
    </source>
</reference>
<feature type="transmembrane region" description="Helical" evidence="7">
    <location>
        <begin position="161"/>
        <end position="185"/>
    </location>
</feature>
<comment type="similarity">
    <text evidence="2">Belongs to the Rht family.</text>
</comment>
<feature type="transmembrane region" description="Helical" evidence="7">
    <location>
        <begin position="128"/>
        <end position="149"/>
    </location>
</feature>
<gene>
    <name evidence="8" type="ORF">PU634_12055</name>
</gene>
<feature type="transmembrane region" description="Helical" evidence="7">
    <location>
        <begin position="69"/>
        <end position="88"/>
    </location>
</feature>
<accession>A0AA50KMJ5</accession>
<sequence length="218" mass="23480">MTLIDAFLFLPIAQLISLTPGPNNFLSMRIGVQSGMMAAVVSATGRVVGFGFLILLTAMGLGAMLASSYIAFTIIKWLGAAYLVYLGFKAWNSRTVGQSESPVYDNAKTNCKRSLTLSEYAALAKQDFLIAISNPKAILLFSSVFPQFIDPTTLVNNQFMVLGTLYLMTEYSAAAMYALFGMSIVRFVKTSRGVMHINRATGGMFICAGVLLASSSNS</sequence>
<dbReference type="InterPro" id="IPR001123">
    <property type="entry name" value="LeuE-type"/>
</dbReference>
<evidence type="ECO:0000256" key="5">
    <source>
        <dbReference type="ARBA" id="ARBA00022989"/>
    </source>
</evidence>
<feature type="transmembrane region" description="Helical" evidence="7">
    <location>
        <begin position="6"/>
        <end position="26"/>
    </location>
</feature>
<dbReference type="RefSeq" id="WP_306761059.1">
    <property type="nucleotide sequence ID" value="NZ_CP118224.1"/>
</dbReference>
<dbReference type="EMBL" id="CP118224">
    <property type="protein sequence ID" value="WMC09843.1"/>
    <property type="molecule type" value="Genomic_DNA"/>
</dbReference>
<dbReference type="AlphaFoldDB" id="A0AA50KMJ5"/>
<dbReference type="GO" id="GO:0042970">
    <property type="term" value="F:homoserine transmembrane transporter activity"/>
    <property type="evidence" value="ECO:0007669"/>
    <property type="project" value="TreeGrafter"/>
</dbReference>
<dbReference type="Pfam" id="PF01810">
    <property type="entry name" value="LysE"/>
    <property type="match status" value="1"/>
</dbReference>
<evidence type="ECO:0000256" key="4">
    <source>
        <dbReference type="ARBA" id="ARBA00022692"/>
    </source>
</evidence>
<keyword evidence="3" id="KW-1003">Cell membrane</keyword>
<evidence type="ECO:0000313" key="9">
    <source>
        <dbReference type="Proteomes" id="UP001223802"/>
    </source>
</evidence>
<dbReference type="PIRSF" id="PIRSF006324">
    <property type="entry name" value="LeuE"/>
    <property type="match status" value="1"/>
</dbReference>
<evidence type="ECO:0000256" key="1">
    <source>
        <dbReference type="ARBA" id="ARBA00004651"/>
    </source>
</evidence>
<feature type="transmembrane region" description="Helical" evidence="7">
    <location>
        <begin position="38"/>
        <end position="63"/>
    </location>
</feature>
<feature type="transmembrane region" description="Helical" evidence="7">
    <location>
        <begin position="197"/>
        <end position="215"/>
    </location>
</feature>
<evidence type="ECO:0000313" key="8">
    <source>
        <dbReference type="EMBL" id="WMC09843.1"/>
    </source>
</evidence>